<dbReference type="Gene3D" id="4.10.75.10">
    <property type="entry name" value="Elafin-like"/>
    <property type="match status" value="1"/>
</dbReference>
<evidence type="ECO:0000313" key="6">
    <source>
        <dbReference type="Proteomes" id="UP000663879"/>
    </source>
</evidence>
<sequence>MLKFILLTAILNLILTNGKLAQKIGNCPFKQGPVLCIEECFIDLDCPGFQKCCSNGCGHVCMEPSLFKENKNSPRNHKSTFSI</sequence>
<dbReference type="GO" id="GO:0045087">
    <property type="term" value="P:innate immune response"/>
    <property type="evidence" value="ECO:0007669"/>
    <property type="project" value="TreeGrafter"/>
</dbReference>
<feature type="chain" id="PRO_5032457463" description="WAP domain-containing protein" evidence="3">
    <location>
        <begin position="22"/>
        <end position="83"/>
    </location>
</feature>
<protein>
    <recommendedName>
        <fullName evidence="4">WAP domain-containing protein</fullName>
    </recommendedName>
</protein>
<dbReference type="CDD" id="cd00199">
    <property type="entry name" value="WAP"/>
    <property type="match status" value="1"/>
</dbReference>
<feature type="domain" description="WAP" evidence="4">
    <location>
        <begin position="20"/>
        <end position="65"/>
    </location>
</feature>
<keyword evidence="2" id="KW-1015">Disulfide bond</keyword>
<evidence type="ECO:0000259" key="4">
    <source>
        <dbReference type="PROSITE" id="PS51390"/>
    </source>
</evidence>
<dbReference type="GO" id="GO:0005615">
    <property type="term" value="C:extracellular space"/>
    <property type="evidence" value="ECO:0007669"/>
    <property type="project" value="TreeGrafter"/>
</dbReference>
<evidence type="ECO:0000313" key="5">
    <source>
        <dbReference type="EMBL" id="CAF0832260.1"/>
    </source>
</evidence>
<dbReference type="InterPro" id="IPR008197">
    <property type="entry name" value="WAP_dom"/>
</dbReference>
<gene>
    <name evidence="5" type="ORF">OXX778_LOCUS8028</name>
</gene>
<dbReference type="GO" id="GO:0004867">
    <property type="term" value="F:serine-type endopeptidase inhibitor activity"/>
    <property type="evidence" value="ECO:0007669"/>
    <property type="project" value="TreeGrafter"/>
</dbReference>
<evidence type="ECO:0000256" key="1">
    <source>
        <dbReference type="ARBA" id="ARBA00022729"/>
    </source>
</evidence>
<evidence type="ECO:0000256" key="3">
    <source>
        <dbReference type="SAM" id="SignalP"/>
    </source>
</evidence>
<reference evidence="5" key="1">
    <citation type="submission" date="2021-02" db="EMBL/GenBank/DDBJ databases">
        <authorList>
            <person name="Nowell W R."/>
        </authorList>
    </citation>
    <scope>NUCLEOTIDE SEQUENCE</scope>
    <source>
        <strain evidence="5">Ploen Becks lab</strain>
    </source>
</reference>
<proteinExistence type="predicted"/>
<dbReference type="GO" id="GO:0019731">
    <property type="term" value="P:antibacterial humoral response"/>
    <property type="evidence" value="ECO:0007669"/>
    <property type="project" value="TreeGrafter"/>
</dbReference>
<accession>A0A813UVG7</accession>
<dbReference type="OrthoDB" id="6060011at2759"/>
<dbReference type="Pfam" id="PF00095">
    <property type="entry name" value="WAP"/>
    <property type="match status" value="1"/>
</dbReference>
<dbReference type="SMART" id="SM00217">
    <property type="entry name" value="WAP"/>
    <property type="match status" value="1"/>
</dbReference>
<keyword evidence="6" id="KW-1185">Reference proteome</keyword>
<dbReference type="PRINTS" id="PR00003">
    <property type="entry name" value="4DISULPHCORE"/>
</dbReference>
<dbReference type="InterPro" id="IPR036645">
    <property type="entry name" value="Elafin-like_sf"/>
</dbReference>
<dbReference type="AlphaFoldDB" id="A0A813UVG7"/>
<dbReference type="PANTHER" id="PTHR19441:SF30">
    <property type="entry name" value="ELAFIN"/>
    <property type="match status" value="1"/>
</dbReference>
<dbReference type="InterPro" id="IPR050514">
    <property type="entry name" value="WAP_four-disulfide_core"/>
</dbReference>
<dbReference type="PANTHER" id="PTHR19441">
    <property type="entry name" value="WHEY ACDIC PROTEIN WAP"/>
    <property type="match status" value="1"/>
</dbReference>
<evidence type="ECO:0000256" key="2">
    <source>
        <dbReference type="ARBA" id="ARBA00023157"/>
    </source>
</evidence>
<comment type="caution">
    <text evidence="5">The sequence shown here is derived from an EMBL/GenBank/DDBJ whole genome shotgun (WGS) entry which is preliminary data.</text>
</comment>
<dbReference type="SUPFAM" id="SSF57256">
    <property type="entry name" value="Elafin-like"/>
    <property type="match status" value="1"/>
</dbReference>
<dbReference type="EMBL" id="CAJNOC010001073">
    <property type="protein sequence ID" value="CAF0832260.1"/>
    <property type="molecule type" value="Genomic_DNA"/>
</dbReference>
<name>A0A813UVG7_9BILA</name>
<dbReference type="Proteomes" id="UP000663879">
    <property type="component" value="Unassembled WGS sequence"/>
</dbReference>
<feature type="signal peptide" evidence="3">
    <location>
        <begin position="1"/>
        <end position="21"/>
    </location>
</feature>
<dbReference type="PROSITE" id="PS51390">
    <property type="entry name" value="WAP"/>
    <property type="match status" value="1"/>
</dbReference>
<keyword evidence="1 3" id="KW-0732">Signal</keyword>
<organism evidence="5 6">
    <name type="scientific">Brachionus calyciflorus</name>
    <dbReference type="NCBI Taxonomy" id="104777"/>
    <lineage>
        <taxon>Eukaryota</taxon>
        <taxon>Metazoa</taxon>
        <taxon>Spiralia</taxon>
        <taxon>Gnathifera</taxon>
        <taxon>Rotifera</taxon>
        <taxon>Eurotatoria</taxon>
        <taxon>Monogononta</taxon>
        <taxon>Pseudotrocha</taxon>
        <taxon>Ploima</taxon>
        <taxon>Brachionidae</taxon>
        <taxon>Brachionus</taxon>
    </lineage>
</organism>